<keyword evidence="2 5" id="KW-0808">Transferase</keyword>
<dbReference type="GO" id="GO:0000049">
    <property type="term" value="F:tRNA binding"/>
    <property type="evidence" value="ECO:0007669"/>
    <property type="project" value="TreeGrafter"/>
</dbReference>
<dbReference type="InterPro" id="IPR051422">
    <property type="entry name" value="AlkB_tRNA_MeTrf/Diox"/>
</dbReference>
<dbReference type="InterPro" id="IPR029063">
    <property type="entry name" value="SAM-dependent_MTases_sf"/>
</dbReference>
<evidence type="ECO:0000259" key="4">
    <source>
        <dbReference type="Pfam" id="PF08241"/>
    </source>
</evidence>
<protein>
    <submittedName>
        <fullName evidence="5">tRNA methyltransferase</fullName>
    </submittedName>
</protein>
<dbReference type="InterPro" id="IPR013216">
    <property type="entry name" value="Methyltransf_11"/>
</dbReference>
<dbReference type="OrthoDB" id="271595at2759"/>
<keyword evidence="6" id="KW-1185">Reference proteome</keyword>
<feature type="domain" description="Methyltransferase type 11" evidence="4">
    <location>
        <begin position="139"/>
        <end position="189"/>
    </location>
</feature>
<keyword evidence="1 5" id="KW-0489">Methyltransferase</keyword>
<dbReference type="EMBL" id="SPUK01000001">
    <property type="protein sequence ID" value="TQW00522.1"/>
    <property type="molecule type" value="Genomic_DNA"/>
</dbReference>
<dbReference type="PANTHER" id="PTHR13069:SF21">
    <property type="entry name" value="ALKYLATED DNA REPAIR PROTEIN ALKB HOMOLOG 8"/>
    <property type="match status" value="1"/>
</dbReference>
<proteinExistence type="predicted"/>
<dbReference type="Proteomes" id="UP000315783">
    <property type="component" value="Unassembled WGS sequence"/>
</dbReference>
<dbReference type="Pfam" id="PF08241">
    <property type="entry name" value="Methyltransf_11"/>
    <property type="match status" value="1"/>
</dbReference>
<feature type="compositionally biased region" description="Polar residues" evidence="3">
    <location>
        <begin position="115"/>
        <end position="125"/>
    </location>
</feature>
<dbReference type="GO" id="GO:0005737">
    <property type="term" value="C:cytoplasm"/>
    <property type="evidence" value="ECO:0007669"/>
    <property type="project" value="TreeGrafter"/>
</dbReference>
<dbReference type="GO" id="GO:0030488">
    <property type="term" value="P:tRNA methylation"/>
    <property type="evidence" value="ECO:0007669"/>
    <property type="project" value="TreeGrafter"/>
</dbReference>
<feature type="region of interest" description="Disordered" evidence="3">
    <location>
        <begin position="97"/>
        <end position="139"/>
    </location>
</feature>
<comment type="caution">
    <text evidence="5">The sequence shown here is derived from an EMBL/GenBank/DDBJ whole genome shotgun (WGS) entry which is preliminary data.</text>
</comment>
<dbReference type="CDD" id="cd02440">
    <property type="entry name" value="AdoMet_MTases"/>
    <property type="match status" value="1"/>
</dbReference>
<gene>
    <name evidence="5" type="ORF">IF1G_00453</name>
</gene>
<dbReference type="GO" id="GO:0106335">
    <property type="term" value="F:tRNA (5-carboxymethyluridine(34)-5-O)-methyltransferase activity"/>
    <property type="evidence" value="ECO:0007669"/>
    <property type="project" value="TreeGrafter"/>
</dbReference>
<sequence length="319" mass="34037">MATTREQKQMEGVSPAANAADAEAYESTHVHAVYEAIAPHFSSTRHSPWPRVAAFLESQCFGAIGLDVGCGNGKYLDVNPNLHMLGSDRSSELVRLARHRGSGGGSSSNSSSSNAPTLKTASSPAAQKADAPENSEGGPSCTFSGTEVVVADGLALPYRLGAFDFVICIAVVHHLSTRERRVEAIGELLSRLRPPHAMAASSGPAVSTSTPSGDDAGVATGITPPTPGAQRNIKATGLVFVWALEQASSRRGWDEGSEQDTLVPWVMRAKGRPNETFQRYYHLYRKGELEEDIAAAGGVVEESGYERDNWWAVFSRPQL</sequence>
<dbReference type="Gene3D" id="3.40.50.150">
    <property type="entry name" value="Vaccinia Virus protein VP39"/>
    <property type="match status" value="1"/>
</dbReference>
<dbReference type="PANTHER" id="PTHR13069">
    <property type="entry name" value="ALKYLATED DNA REPAIR PROTEIN ALKB HOMOLOG 8"/>
    <property type="match status" value="1"/>
</dbReference>
<evidence type="ECO:0000256" key="1">
    <source>
        <dbReference type="ARBA" id="ARBA00022603"/>
    </source>
</evidence>
<name>A0A545VFM7_9HYPO</name>
<dbReference type="GO" id="GO:0008757">
    <property type="term" value="F:S-adenosylmethionine-dependent methyltransferase activity"/>
    <property type="evidence" value="ECO:0007669"/>
    <property type="project" value="InterPro"/>
</dbReference>
<dbReference type="GO" id="GO:0005634">
    <property type="term" value="C:nucleus"/>
    <property type="evidence" value="ECO:0007669"/>
    <property type="project" value="TreeGrafter"/>
</dbReference>
<reference evidence="5 6" key="1">
    <citation type="journal article" date="2019" name="Appl. Microbiol. Biotechnol.">
        <title>Genome sequence of Isaria javanica and comparative genome analysis insights into family S53 peptidase evolution in fungal entomopathogens.</title>
        <authorList>
            <person name="Lin R."/>
            <person name="Zhang X."/>
            <person name="Xin B."/>
            <person name="Zou M."/>
            <person name="Gao Y."/>
            <person name="Qin F."/>
            <person name="Hu Q."/>
            <person name="Xie B."/>
            <person name="Cheng X."/>
        </authorList>
    </citation>
    <scope>NUCLEOTIDE SEQUENCE [LARGE SCALE GENOMIC DNA]</scope>
    <source>
        <strain evidence="5 6">IJ1G</strain>
    </source>
</reference>
<accession>A0A545VFM7</accession>
<dbReference type="STRING" id="43265.A0A545VFM7"/>
<evidence type="ECO:0000256" key="2">
    <source>
        <dbReference type="ARBA" id="ARBA00022679"/>
    </source>
</evidence>
<evidence type="ECO:0000256" key="3">
    <source>
        <dbReference type="SAM" id="MobiDB-lite"/>
    </source>
</evidence>
<evidence type="ECO:0000313" key="6">
    <source>
        <dbReference type="Proteomes" id="UP000315783"/>
    </source>
</evidence>
<evidence type="ECO:0000313" key="5">
    <source>
        <dbReference type="EMBL" id="TQW00522.1"/>
    </source>
</evidence>
<dbReference type="GO" id="GO:0002098">
    <property type="term" value="P:tRNA wobble uridine modification"/>
    <property type="evidence" value="ECO:0007669"/>
    <property type="project" value="TreeGrafter"/>
</dbReference>
<organism evidence="5 6">
    <name type="scientific">Cordyceps javanica</name>
    <dbReference type="NCBI Taxonomy" id="43265"/>
    <lineage>
        <taxon>Eukaryota</taxon>
        <taxon>Fungi</taxon>
        <taxon>Dikarya</taxon>
        <taxon>Ascomycota</taxon>
        <taxon>Pezizomycotina</taxon>
        <taxon>Sordariomycetes</taxon>
        <taxon>Hypocreomycetidae</taxon>
        <taxon>Hypocreales</taxon>
        <taxon>Cordycipitaceae</taxon>
        <taxon>Cordyceps</taxon>
    </lineage>
</organism>
<dbReference type="SUPFAM" id="SSF53335">
    <property type="entry name" value="S-adenosyl-L-methionine-dependent methyltransferases"/>
    <property type="match status" value="1"/>
</dbReference>
<dbReference type="AlphaFoldDB" id="A0A545VFM7"/>